<evidence type="ECO:0000256" key="2">
    <source>
        <dbReference type="SAM" id="Phobius"/>
    </source>
</evidence>
<protein>
    <recommendedName>
        <fullName evidence="5">Membrane protein insertion efficiency factor</fullName>
    </recommendedName>
</protein>
<proteinExistence type="predicted"/>
<feature type="region of interest" description="Disordered" evidence="1">
    <location>
        <begin position="231"/>
        <end position="253"/>
    </location>
</feature>
<keyword evidence="4" id="KW-1185">Reference proteome</keyword>
<dbReference type="PANTHER" id="PTHR33383:SF1">
    <property type="entry name" value="MEMBRANE PROTEIN INSERTION EFFICIENCY FACTOR-RELATED"/>
    <property type="match status" value="1"/>
</dbReference>
<feature type="compositionally biased region" description="Pro residues" evidence="1">
    <location>
        <begin position="11"/>
        <end position="20"/>
    </location>
</feature>
<feature type="compositionally biased region" description="Low complexity" evidence="1">
    <location>
        <begin position="60"/>
        <end position="107"/>
    </location>
</feature>
<dbReference type="Pfam" id="PF01809">
    <property type="entry name" value="YidD"/>
    <property type="match status" value="1"/>
</dbReference>
<sequence>MTEPDRDPSPGADPVPPGADPPGRSGTGRDPDGRTAEPPRLDRPTPDGDSWFAPPSRGWAVPDAADGRAAPDAAPDAGSDATPGTDRASSAGAPSGSPAASGSPDGAGNAGGPGRAASSVGGDAGSGDHAGGVASPGGEDADDGSGGAAAHAGGDAGSDGVRGDAGSDGVRGDGEDAARTVGVSRNGADPAADAGGPAAEEHGGCRGPGGRNEPVAEHGGEVVTARAAVPAGSAADAGADHDPRTPGSDRRGWRRLVPRRPWRWLGGLAALAALGSLAVGVVYVWLRGAGRGAPPGGGPAPSPSGTPGHGHPTPGETPGGGPGAHGTPGAGGHTTDPSSGNCSVQGVSCHPFQSACDSACGDLGSGCTAFDPSCGGSSCDDSGCGSSDPNCGNVLHTVSSAAPTLPYLHRTATDRPGVPARVGVAAIRAYQRISPGLPTRCRYTPTCSRYGVAAIQAYGLLAGARITVARIHRCTVDVVPGTADPLPA</sequence>
<evidence type="ECO:0000313" key="4">
    <source>
        <dbReference type="Proteomes" id="UP000612808"/>
    </source>
</evidence>
<accession>A0A8J3J3W7</accession>
<keyword evidence="2" id="KW-0812">Transmembrane</keyword>
<feature type="compositionally biased region" description="Gly residues" evidence="1">
    <location>
        <begin position="317"/>
        <end position="332"/>
    </location>
</feature>
<dbReference type="EMBL" id="BOMB01000013">
    <property type="protein sequence ID" value="GID11650.1"/>
    <property type="molecule type" value="Genomic_DNA"/>
</dbReference>
<keyword evidence="2" id="KW-1133">Transmembrane helix</keyword>
<evidence type="ECO:0000313" key="3">
    <source>
        <dbReference type="EMBL" id="GID11650.1"/>
    </source>
</evidence>
<keyword evidence="2" id="KW-0472">Membrane</keyword>
<dbReference type="Proteomes" id="UP000612808">
    <property type="component" value="Unassembled WGS sequence"/>
</dbReference>
<gene>
    <name evidence="3" type="ORF">Aru02nite_25390</name>
</gene>
<feature type="compositionally biased region" description="Basic and acidic residues" evidence="1">
    <location>
        <begin position="238"/>
        <end position="251"/>
    </location>
</feature>
<feature type="transmembrane region" description="Helical" evidence="2">
    <location>
        <begin position="264"/>
        <end position="286"/>
    </location>
</feature>
<feature type="compositionally biased region" description="Low complexity" evidence="1">
    <location>
        <begin position="187"/>
        <end position="198"/>
    </location>
</feature>
<reference evidence="3" key="1">
    <citation type="submission" date="2021-01" db="EMBL/GenBank/DDBJ databases">
        <title>Whole genome shotgun sequence of Actinocatenispora rupis NBRC 107355.</title>
        <authorList>
            <person name="Komaki H."/>
            <person name="Tamura T."/>
        </authorList>
    </citation>
    <scope>NUCLEOTIDE SEQUENCE</scope>
    <source>
        <strain evidence="3">NBRC 107355</strain>
    </source>
</reference>
<dbReference type="NCBIfam" id="TIGR00278">
    <property type="entry name" value="membrane protein insertion efficiency factor YidD"/>
    <property type="match status" value="1"/>
</dbReference>
<name>A0A8J3J3W7_9ACTN</name>
<evidence type="ECO:0008006" key="5">
    <source>
        <dbReference type="Google" id="ProtNLM"/>
    </source>
</evidence>
<feature type="compositionally biased region" description="Low complexity" evidence="1">
    <location>
        <begin position="305"/>
        <end position="316"/>
    </location>
</feature>
<feature type="region of interest" description="Disordered" evidence="1">
    <location>
        <begin position="292"/>
        <end position="340"/>
    </location>
</feature>
<organism evidence="3 4">
    <name type="scientific">Actinocatenispora rupis</name>
    <dbReference type="NCBI Taxonomy" id="519421"/>
    <lineage>
        <taxon>Bacteria</taxon>
        <taxon>Bacillati</taxon>
        <taxon>Actinomycetota</taxon>
        <taxon>Actinomycetes</taxon>
        <taxon>Micromonosporales</taxon>
        <taxon>Micromonosporaceae</taxon>
        <taxon>Actinocatenispora</taxon>
    </lineage>
</organism>
<feature type="compositionally biased region" description="Basic and acidic residues" evidence="1">
    <location>
        <begin position="27"/>
        <end position="46"/>
    </location>
</feature>
<dbReference type="AlphaFoldDB" id="A0A8J3J3W7"/>
<feature type="region of interest" description="Disordered" evidence="1">
    <location>
        <begin position="1"/>
        <end position="216"/>
    </location>
</feature>
<evidence type="ECO:0000256" key="1">
    <source>
        <dbReference type="SAM" id="MobiDB-lite"/>
    </source>
</evidence>
<dbReference type="RefSeq" id="WP_239076637.1">
    <property type="nucleotide sequence ID" value="NZ_BAAAZM010000001.1"/>
</dbReference>
<dbReference type="PANTHER" id="PTHR33383">
    <property type="entry name" value="MEMBRANE PROTEIN INSERTION EFFICIENCY FACTOR-RELATED"/>
    <property type="match status" value="1"/>
</dbReference>
<comment type="caution">
    <text evidence="3">The sequence shown here is derived from an EMBL/GenBank/DDBJ whole genome shotgun (WGS) entry which is preliminary data.</text>
</comment>
<dbReference type="InterPro" id="IPR002696">
    <property type="entry name" value="Membr_insert_effic_factor_YidD"/>
</dbReference>
<dbReference type="SMART" id="SM01234">
    <property type="entry name" value="Haemolytic"/>
    <property type="match status" value="1"/>
</dbReference>